<dbReference type="Gene3D" id="3.40.640.10">
    <property type="entry name" value="Type I PLP-dependent aspartate aminotransferase-like (Major domain)"/>
    <property type="match status" value="1"/>
</dbReference>
<dbReference type="Proteomes" id="UP001597261">
    <property type="component" value="Unassembled WGS sequence"/>
</dbReference>
<gene>
    <name evidence="10" type="ORF">ACFSL4_25370</name>
</gene>
<dbReference type="EC" id="4.1.1.15" evidence="3 8"/>
<comment type="similarity">
    <text evidence="2 7">Belongs to the group II decarboxylase family.</text>
</comment>
<dbReference type="Gene3D" id="3.90.1150.160">
    <property type="match status" value="1"/>
</dbReference>
<comment type="catalytic activity">
    <reaction evidence="6 8">
        <text>L-glutamate + H(+) = 4-aminobutanoate + CO2</text>
        <dbReference type="Rhea" id="RHEA:17785"/>
        <dbReference type="ChEBI" id="CHEBI:15378"/>
        <dbReference type="ChEBI" id="CHEBI:16526"/>
        <dbReference type="ChEBI" id="CHEBI:29985"/>
        <dbReference type="ChEBI" id="CHEBI:59888"/>
        <dbReference type="EC" id="4.1.1.15"/>
    </reaction>
</comment>
<dbReference type="RefSeq" id="WP_381087314.1">
    <property type="nucleotide sequence ID" value="NZ_JBHUDX010000076.1"/>
</dbReference>
<keyword evidence="5 7" id="KW-0456">Lyase</keyword>
<protein>
    <recommendedName>
        <fullName evidence="3 8">Glutamate decarboxylase</fullName>
        <ecNumber evidence="3 8">4.1.1.15</ecNumber>
    </recommendedName>
</protein>
<evidence type="ECO:0000256" key="5">
    <source>
        <dbReference type="ARBA" id="ARBA00023239"/>
    </source>
</evidence>
<dbReference type="GO" id="GO:0004351">
    <property type="term" value="F:glutamate decarboxylase activity"/>
    <property type="evidence" value="ECO:0007669"/>
    <property type="project" value="UniProtKB-EC"/>
</dbReference>
<dbReference type="NCBIfam" id="TIGR01788">
    <property type="entry name" value="Glu-decarb-GAD"/>
    <property type="match status" value="1"/>
</dbReference>
<dbReference type="PANTHER" id="PTHR43321:SF3">
    <property type="entry name" value="GLUTAMATE DECARBOXYLASE"/>
    <property type="match status" value="1"/>
</dbReference>
<keyword evidence="4 7" id="KW-0663">Pyridoxal phosphate</keyword>
<accession>A0ABW4IW77</accession>
<organism evidence="10 11">
    <name type="scientific">Streptomyces caeni</name>
    <dbReference type="NCBI Taxonomy" id="2307231"/>
    <lineage>
        <taxon>Bacteria</taxon>
        <taxon>Bacillati</taxon>
        <taxon>Actinomycetota</taxon>
        <taxon>Actinomycetes</taxon>
        <taxon>Kitasatosporales</taxon>
        <taxon>Streptomycetaceae</taxon>
        <taxon>Streptomyces</taxon>
    </lineage>
</organism>
<sequence>MPLHRGPEERDERPRSMNPFFGEANPVVEMTEAPPRHRLPTGPMPPATACQLVHDELMLDGNARLNLATFVTTWMEAEARSLMAECNDKNMIDKDEYPRTAELERRCVAMLAHLWNAPDPQSVVGCSTTGSSEACMLAGMALKRRWARRNADRYPSGDARPNLVMGVNVQVCWEKFCTFWEVEARQVPMEGDRFHLDPQAAAELCDENTIGVVGILGSTFDGSYEPIAELCAALDGLQERTGLDIPVHVDGASGAMVAPFLDEDLVWDFRLPRVASINTSGHKYGLVYPGVGWALWRDRNALPEELVFRVSYLGGDMPTFALNFSRPGAQVVGQYYTFLRLGREGYRAVQQTTRNVARGLAERVEALGDFRLLTRGDELPVFAFTTAPGVRAYDVFDVSRRIRQHGWLVPAYTFPANRQDLSVLRIVCRNGFSTDLADLFVEDLARLLPDLRRQPRPMTRDKQAATGFHH</sequence>
<evidence type="ECO:0000313" key="10">
    <source>
        <dbReference type="EMBL" id="MFD1661442.1"/>
    </source>
</evidence>
<reference evidence="11" key="1">
    <citation type="journal article" date="2019" name="Int. J. Syst. Evol. Microbiol.">
        <title>The Global Catalogue of Microorganisms (GCM) 10K type strain sequencing project: providing services to taxonomists for standard genome sequencing and annotation.</title>
        <authorList>
            <consortium name="The Broad Institute Genomics Platform"/>
            <consortium name="The Broad Institute Genome Sequencing Center for Infectious Disease"/>
            <person name="Wu L."/>
            <person name="Ma J."/>
        </authorList>
    </citation>
    <scope>NUCLEOTIDE SEQUENCE [LARGE SCALE GENOMIC DNA]</scope>
    <source>
        <strain evidence="11">CGMCC 1.12470</strain>
    </source>
</reference>
<dbReference type="InterPro" id="IPR002129">
    <property type="entry name" value="PyrdxlP-dep_de-COase"/>
</dbReference>
<dbReference type="Pfam" id="PF00282">
    <property type="entry name" value="Pyridoxal_deC"/>
    <property type="match status" value="1"/>
</dbReference>
<dbReference type="InterPro" id="IPR010107">
    <property type="entry name" value="Glutamate_decarboxylase"/>
</dbReference>
<keyword evidence="11" id="KW-1185">Reference proteome</keyword>
<dbReference type="Gene3D" id="4.10.280.50">
    <property type="match status" value="1"/>
</dbReference>
<comment type="caution">
    <text evidence="10">The sequence shown here is derived from an EMBL/GenBank/DDBJ whole genome shotgun (WGS) entry which is preliminary data.</text>
</comment>
<evidence type="ECO:0000256" key="1">
    <source>
        <dbReference type="ARBA" id="ARBA00001933"/>
    </source>
</evidence>
<evidence type="ECO:0000313" key="11">
    <source>
        <dbReference type="Proteomes" id="UP001597261"/>
    </source>
</evidence>
<dbReference type="SUPFAM" id="SSF53383">
    <property type="entry name" value="PLP-dependent transferases"/>
    <property type="match status" value="1"/>
</dbReference>
<evidence type="ECO:0000256" key="6">
    <source>
        <dbReference type="ARBA" id="ARBA00048868"/>
    </source>
</evidence>
<evidence type="ECO:0000256" key="2">
    <source>
        <dbReference type="ARBA" id="ARBA00009533"/>
    </source>
</evidence>
<dbReference type="CDD" id="cd06450">
    <property type="entry name" value="DOPA_deC_like"/>
    <property type="match status" value="1"/>
</dbReference>
<evidence type="ECO:0000256" key="4">
    <source>
        <dbReference type="ARBA" id="ARBA00022898"/>
    </source>
</evidence>
<dbReference type="InterPro" id="IPR015424">
    <property type="entry name" value="PyrdxlP-dep_Trfase"/>
</dbReference>
<evidence type="ECO:0000256" key="3">
    <source>
        <dbReference type="ARBA" id="ARBA00012421"/>
    </source>
</evidence>
<dbReference type="InterPro" id="IPR015421">
    <property type="entry name" value="PyrdxlP-dep_Trfase_major"/>
</dbReference>
<evidence type="ECO:0000256" key="8">
    <source>
        <dbReference type="RuleBase" id="RU361171"/>
    </source>
</evidence>
<dbReference type="PANTHER" id="PTHR43321">
    <property type="entry name" value="GLUTAMATE DECARBOXYLASE"/>
    <property type="match status" value="1"/>
</dbReference>
<keyword evidence="8" id="KW-0210">Decarboxylase</keyword>
<proteinExistence type="inferred from homology"/>
<dbReference type="EMBL" id="JBHUDX010000076">
    <property type="protein sequence ID" value="MFD1661442.1"/>
    <property type="molecule type" value="Genomic_DNA"/>
</dbReference>
<evidence type="ECO:0000256" key="9">
    <source>
        <dbReference type="SAM" id="MobiDB-lite"/>
    </source>
</evidence>
<name>A0ABW4IW77_9ACTN</name>
<comment type="cofactor">
    <cofactor evidence="1 7">
        <name>pyridoxal 5'-phosphate</name>
        <dbReference type="ChEBI" id="CHEBI:597326"/>
    </cofactor>
</comment>
<feature type="compositionally biased region" description="Basic and acidic residues" evidence="9">
    <location>
        <begin position="1"/>
        <end position="15"/>
    </location>
</feature>
<feature type="region of interest" description="Disordered" evidence="9">
    <location>
        <begin position="1"/>
        <end position="24"/>
    </location>
</feature>
<evidence type="ECO:0000256" key="7">
    <source>
        <dbReference type="RuleBase" id="RU000382"/>
    </source>
</evidence>